<proteinExistence type="inferred from homology"/>
<comment type="subcellular location">
    <subcellularLocation>
        <location evidence="1">Membrane</location>
        <topology evidence="1">Multi-pass membrane protein</topology>
    </subcellularLocation>
</comment>
<dbReference type="Pfam" id="PF03741">
    <property type="entry name" value="TerC"/>
    <property type="match status" value="1"/>
</dbReference>
<keyword evidence="3 6" id="KW-0812">Transmembrane</keyword>
<evidence type="ECO:0000256" key="2">
    <source>
        <dbReference type="ARBA" id="ARBA00007511"/>
    </source>
</evidence>
<accession>A0A6J4UV49</accession>
<evidence type="ECO:0000256" key="1">
    <source>
        <dbReference type="ARBA" id="ARBA00004141"/>
    </source>
</evidence>
<feature type="transmembrane region" description="Helical" evidence="6">
    <location>
        <begin position="194"/>
        <end position="211"/>
    </location>
</feature>
<dbReference type="AlphaFoldDB" id="A0A6J4UV49"/>
<gene>
    <name evidence="7" type="ORF">AVDCRST_MAG59-2267</name>
</gene>
<dbReference type="PANTHER" id="PTHR30238:SF4">
    <property type="entry name" value="SLL1022 PROTEIN"/>
    <property type="match status" value="1"/>
</dbReference>
<feature type="transmembrane region" description="Helical" evidence="6">
    <location>
        <begin position="162"/>
        <end position="179"/>
    </location>
</feature>
<feature type="transmembrane region" description="Helical" evidence="6">
    <location>
        <begin position="42"/>
        <end position="63"/>
    </location>
</feature>
<feature type="transmembrane region" description="Helical" evidence="6">
    <location>
        <begin position="6"/>
        <end position="30"/>
    </location>
</feature>
<evidence type="ECO:0000256" key="4">
    <source>
        <dbReference type="ARBA" id="ARBA00022989"/>
    </source>
</evidence>
<dbReference type="InterPro" id="IPR005496">
    <property type="entry name" value="Integral_membrane_TerC"/>
</dbReference>
<evidence type="ECO:0000256" key="6">
    <source>
        <dbReference type="SAM" id="Phobius"/>
    </source>
</evidence>
<feature type="transmembrane region" description="Helical" evidence="6">
    <location>
        <begin position="133"/>
        <end position="153"/>
    </location>
</feature>
<protein>
    <submittedName>
        <fullName evidence="7">Integral membrane protein TerC</fullName>
    </submittedName>
</protein>
<keyword evidence="5 6" id="KW-0472">Membrane</keyword>
<keyword evidence="4 6" id="KW-1133">Transmembrane helix</keyword>
<evidence type="ECO:0000256" key="3">
    <source>
        <dbReference type="ARBA" id="ARBA00022692"/>
    </source>
</evidence>
<dbReference type="EMBL" id="CADCWF010000142">
    <property type="protein sequence ID" value="CAA9557415.1"/>
    <property type="molecule type" value="Genomic_DNA"/>
</dbReference>
<dbReference type="InterPro" id="IPR022301">
    <property type="entry name" value="Integral_membrane_YjbE"/>
</dbReference>
<evidence type="ECO:0000256" key="5">
    <source>
        <dbReference type="ARBA" id="ARBA00023136"/>
    </source>
</evidence>
<dbReference type="NCBIfam" id="TIGR03717">
    <property type="entry name" value="R_switched_YjbE"/>
    <property type="match status" value="1"/>
</dbReference>
<name>A0A6J4UV49_9BACT</name>
<reference evidence="7" key="1">
    <citation type="submission" date="2020-02" db="EMBL/GenBank/DDBJ databases">
        <authorList>
            <person name="Meier V. D."/>
        </authorList>
    </citation>
    <scope>NUCLEOTIDE SEQUENCE</scope>
    <source>
        <strain evidence="7">AVDCRST_MAG59</strain>
    </source>
</reference>
<sequence length="247" mass="25766">MTTETLAAVFSIIVIDLVLSGDNAVVIGMAARRLSPENRRRAIIYGGAGAVGLRILFTAMAALLLDTPYLQLIGGVLLFWIAWRLLKPGGGHGHVAEAGTLGEAIRTIVLADVVMSLDNILAVGGAAHGDLSLLLFGLVLSIPILLLGSELVARLLGRYPGLLYLGVLVLIHTALTMIFEDPFVHDRVAAPPTIALWAAAGLLTLGIAAVSNRIRRVDAVPIDAVVEAEAAGAHATAEVLTGAADRR</sequence>
<evidence type="ECO:0000313" key="7">
    <source>
        <dbReference type="EMBL" id="CAA9557415.1"/>
    </source>
</evidence>
<dbReference type="PANTHER" id="PTHR30238">
    <property type="entry name" value="MEMBRANE BOUND PREDICTED REDOX MODULATOR"/>
    <property type="match status" value="1"/>
</dbReference>
<comment type="similarity">
    <text evidence="2">Belongs to the TerC family.</text>
</comment>
<organism evidence="7">
    <name type="scientific">uncultured Thermomicrobiales bacterium</name>
    <dbReference type="NCBI Taxonomy" id="1645740"/>
    <lineage>
        <taxon>Bacteria</taxon>
        <taxon>Pseudomonadati</taxon>
        <taxon>Thermomicrobiota</taxon>
        <taxon>Thermomicrobia</taxon>
        <taxon>Thermomicrobiales</taxon>
        <taxon>environmental samples</taxon>
    </lineage>
</organism>
<dbReference type="GO" id="GO:0016020">
    <property type="term" value="C:membrane"/>
    <property type="evidence" value="ECO:0007669"/>
    <property type="project" value="UniProtKB-SubCell"/>
</dbReference>